<evidence type="ECO:0000313" key="3">
    <source>
        <dbReference type="Proteomes" id="UP000479710"/>
    </source>
</evidence>
<dbReference type="EMBL" id="SPHZ02000009">
    <property type="protein sequence ID" value="KAF0899331.1"/>
    <property type="molecule type" value="Genomic_DNA"/>
</dbReference>
<reference evidence="2 3" key="1">
    <citation type="submission" date="2019-11" db="EMBL/GenBank/DDBJ databases">
        <title>Whole genome sequence of Oryza granulata.</title>
        <authorList>
            <person name="Li W."/>
        </authorList>
    </citation>
    <scope>NUCLEOTIDE SEQUENCE [LARGE SCALE GENOMIC DNA]</scope>
    <source>
        <strain evidence="3">cv. Menghai</strain>
        <tissue evidence="2">Leaf</tissue>
    </source>
</reference>
<protein>
    <submittedName>
        <fullName evidence="2">Uncharacterized protein</fullName>
    </submittedName>
</protein>
<keyword evidence="3" id="KW-1185">Reference proteome</keyword>
<evidence type="ECO:0000313" key="2">
    <source>
        <dbReference type="EMBL" id="KAF0899331.1"/>
    </source>
</evidence>
<proteinExistence type="predicted"/>
<dbReference type="Proteomes" id="UP000479710">
    <property type="component" value="Unassembled WGS sequence"/>
</dbReference>
<name>A0A6G1CH06_9ORYZ</name>
<gene>
    <name evidence="2" type="ORF">E2562_018226</name>
</gene>
<feature type="compositionally biased region" description="Low complexity" evidence="1">
    <location>
        <begin position="1"/>
        <end position="10"/>
    </location>
</feature>
<sequence length="115" mass="12326">MLVATATGDTGNAGGEDDGGDSEATASDTSNSSHSKENAPTPGHARPILAEPGDLGERDTVFKLTPSFLHNSISRLEVTRQRDTYRQLQRCTGRVSVRALRTSSFKGLFMTCALR</sequence>
<comment type="caution">
    <text evidence="2">The sequence shown here is derived from an EMBL/GenBank/DDBJ whole genome shotgun (WGS) entry which is preliminary data.</text>
</comment>
<organism evidence="2 3">
    <name type="scientific">Oryza meyeriana var. granulata</name>
    <dbReference type="NCBI Taxonomy" id="110450"/>
    <lineage>
        <taxon>Eukaryota</taxon>
        <taxon>Viridiplantae</taxon>
        <taxon>Streptophyta</taxon>
        <taxon>Embryophyta</taxon>
        <taxon>Tracheophyta</taxon>
        <taxon>Spermatophyta</taxon>
        <taxon>Magnoliopsida</taxon>
        <taxon>Liliopsida</taxon>
        <taxon>Poales</taxon>
        <taxon>Poaceae</taxon>
        <taxon>BOP clade</taxon>
        <taxon>Oryzoideae</taxon>
        <taxon>Oryzeae</taxon>
        <taxon>Oryzinae</taxon>
        <taxon>Oryza</taxon>
        <taxon>Oryza meyeriana</taxon>
    </lineage>
</organism>
<evidence type="ECO:0000256" key="1">
    <source>
        <dbReference type="SAM" id="MobiDB-lite"/>
    </source>
</evidence>
<accession>A0A6G1CH06</accession>
<feature type="region of interest" description="Disordered" evidence="1">
    <location>
        <begin position="1"/>
        <end position="54"/>
    </location>
</feature>
<dbReference type="AlphaFoldDB" id="A0A6G1CH06"/>